<reference evidence="1" key="1">
    <citation type="submission" date="2023-04" db="EMBL/GenBank/DDBJ databases">
        <title>A chromosome-level genome assembly of the parasitoid wasp Eretmocerus hayati.</title>
        <authorList>
            <person name="Zhong Y."/>
            <person name="Liu S."/>
            <person name="Liu Y."/>
        </authorList>
    </citation>
    <scope>NUCLEOTIDE SEQUENCE</scope>
    <source>
        <strain evidence="1">ZJU_SS_LIU_2023</strain>
    </source>
</reference>
<sequence length="112" mass="12403">MPGGRRPDTRSQSQRDQYLSLPSGGVPPATPPTRNSNFGLSRLPPAGFNQQPAWYDHTLNNYPPDCRNQNLDSFASSNRIQHSFEDTIKSSALELDKQENLSSSTVVEGLSR</sequence>
<evidence type="ECO:0000313" key="1">
    <source>
        <dbReference type="EMBL" id="KAJ8677853.1"/>
    </source>
</evidence>
<proteinExistence type="predicted"/>
<dbReference type="Proteomes" id="UP001239111">
    <property type="component" value="Chromosome 2"/>
</dbReference>
<keyword evidence="2" id="KW-1185">Reference proteome</keyword>
<gene>
    <name evidence="1" type="ORF">QAD02_013640</name>
</gene>
<comment type="caution">
    <text evidence="1">The sequence shown here is derived from an EMBL/GenBank/DDBJ whole genome shotgun (WGS) entry which is preliminary data.</text>
</comment>
<organism evidence="1 2">
    <name type="scientific">Eretmocerus hayati</name>
    <dbReference type="NCBI Taxonomy" id="131215"/>
    <lineage>
        <taxon>Eukaryota</taxon>
        <taxon>Metazoa</taxon>
        <taxon>Ecdysozoa</taxon>
        <taxon>Arthropoda</taxon>
        <taxon>Hexapoda</taxon>
        <taxon>Insecta</taxon>
        <taxon>Pterygota</taxon>
        <taxon>Neoptera</taxon>
        <taxon>Endopterygota</taxon>
        <taxon>Hymenoptera</taxon>
        <taxon>Apocrita</taxon>
        <taxon>Proctotrupomorpha</taxon>
        <taxon>Chalcidoidea</taxon>
        <taxon>Aphelinidae</taxon>
        <taxon>Aphelininae</taxon>
        <taxon>Eretmocerus</taxon>
    </lineage>
</organism>
<protein>
    <submittedName>
        <fullName evidence="1">Uncharacterized protein</fullName>
    </submittedName>
</protein>
<accession>A0ACC2P430</accession>
<name>A0ACC2P430_9HYME</name>
<evidence type="ECO:0000313" key="2">
    <source>
        <dbReference type="Proteomes" id="UP001239111"/>
    </source>
</evidence>
<dbReference type="EMBL" id="CM056742">
    <property type="protein sequence ID" value="KAJ8677853.1"/>
    <property type="molecule type" value="Genomic_DNA"/>
</dbReference>